<reference evidence="2 3" key="1">
    <citation type="submission" date="2018-09" db="EMBL/GenBank/DDBJ databases">
        <title>Whole genome sequencing of Microbacterium oryzae strain MB-10T.</title>
        <authorList>
            <person name="Das S.K."/>
        </authorList>
    </citation>
    <scope>NUCLEOTIDE SEQUENCE [LARGE SCALE GENOMIC DNA]</scope>
    <source>
        <strain evidence="2 3">MB-10</strain>
    </source>
</reference>
<name>A0A6I6DUR9_9MICO</name>
<evidence type="ECO:0000256" key="1">
    <source>
        <dbReference type="SAM" id="Phobius"/>
    </source>
</evidence>
<evidence type="ECO:0000313" key="2">
    <source>
        <dbReference type="EMBL" id="QGU28725.1"/>
    </source>
</evidence>
<dbReference type="EMBL" id="CP032550">
    <property type="protein sequence ID" value="QGU28725.1"/>
    <property type="molecule type" value="Genomic_DNA"/>
</dbReference>
<keyword evidence="1" id="KW-0812">Transmembrane</keyword>
<feature type="transmembrane region" description="Helical" evidence="1">
    <location>
        <begin position="327"/>
        <end position="345"/>
    </location>
</feature>
<keyword evidence="3" id="KW-1185">Reference proteome</keyword>
<keyword evidence="1" id="KW-1133">Transmembrane helix</keyword>
<accession>A0A6I6DUR9</accession>
<keyword evidence="1" id="KW-0472">Membrane</keyword>
<organism evidence="2 3">
    <name type="scientific">Microbacterium oryzae</name>
    <dbReference type="NCBI Taxonomy" id="743009"/>
    <lineage>
        <taxon>Bacteria</taxon>
        <taxon>Bacillati</taxon>
        <taxon>Actinomycetota</taxon>
        <taxon>Actinomycetes</taxon>
        <taxon>Micrococcales</taxon>
        <taxon>Microbacteriaceae</taxon>
        <taxon>Microbacterium</taxon>
    </lineage>
</organism>
<sequence length="403" mass="43154">MTASRLRDVRSWPAAARVGAIYLAARLVTTGIMLLVAQTSPADSRYGPDPGLVDYILGWDAQWYWSVAASGYPTDLPLTDTGDVAENAWAFLPLYAWLAASIGGVFGAWWAGALLVSLAAGYGACLALHALLRARFDDGRATWGVVLLAAGPLAALFQVGYAESLFLALLIAALLCIERRRWGWLYLLIPIMGFTRPGVLALALLIGLYGLWRLVPVVRRTMGGPTRAEVGHILGLGALATVVGFAWPRIAGLVTGEPDAYLETELAWRRGWTGDDGGFAPFSGWPQAAAVWADIWGVPVGAGYALLAALVVVAAAVILWGTRRAGAVLSLWGAAYVVYLLAVFFPQSSVFRLLLPLAPLACALLAWPRSRALRAVVLALCLVGQWAWIHGMYGLGNTFWLIP</sequence>
<evidence type="ECO:0008006" key="4">
    <source>
        <dbReference type="Google" id="ProtNLM"/>
    </source>
</evidence>
<evidence type="ECO:0000313" key="3">
    <source>
        <dbReference type="Proteomes" id="UP000422989"/>
    </source>
</evidence>
<feature type="transmembrane region" description="Helical" evidence="1">
    <location>
        <begin position="88"/>
        <end position="106"/>
    </location>
</feature>
<dbReference type="Proteomes" id="UP000422989">
    <property type="component" value="Chromosome"/>
</dbReference>
<feature type="transmembrane region" description="Helical" evidence="1">
    <location>
        <begin position="301"/>
        <end position="320"/>
    </location>
</feature>
<feature type="transmembrane region" description="Helical" evidence="1">
    <location>
        <begin position="351"/>
        <end position="368"/>
    </location>
</feature>
<dbReference type="KEGG" id="moj:D7D94_01575"/>
<dbReference type="AlphaFoldDB" id="A0A6I6DUR9"/>
<dbReference type="OrthoDB" id="151635at2"/>
<feature type="transmembrane region" description="Helical" evidence="1">
    <location>
        <begin position="113"/>
        <end position="132"/>
    </location>
</feature>
<feature type="transmembrane region" description="Helical" evidence="1">
    <location>
        <begin position="144"/>
        <end position="177"/>
    </location>
</feature>
<feature type="transmembrane region" description="Helical" evidence="1">
    <location>
        <begin position="375"/>
        <end position="393"/>
    </location>
</feature>
<protein>
    <recommendedName>
        <fullName evidence="4">Glycosyltransferase RgtA/B/C/D-like domain-containing protein</fullName>
    </recommendedName>
</protein>
<feature type="transmembrane region" description="Helical" evidence="1">
    <location>
        <begin position="20"/>
        <end position="37"/>
    </location>
</feature>
<proteinExistence type="predicted"/>
<feature type="transmembrane region" description="Helical" evidence="1">
    <location>
        <begin position="184"/>
        <end position="212"/>
    </location>
</feature>
<gene>
    <name evidence="2" type="ORF">D7D94_01575</name>
</gene>